<evidence type="ECO:0000313" key="3">
    <source>
        <dbReference type="Proteomes" id="UP001362999"/>
    </source>
</evidence>
<evidence type="ECO:0000256" key="1">
    <source>
        <dbReference type="SAM" id="MobiDB-lite"/>
    </source>
</evidence>
<dbReference type="Gene3D" id="3.40.395.10">
    <property type="entry name" value="Adenoviral Proteinase, Chain A"/>
    <property type="match status" value="1"/>
</dbReference>
<organism evidence="2 3">
    <name type="scientific">Favolaschia claudopus</name>
    <dbReference type="NCBI Taxonomy" id="2862362"/>
    <lineage>
        <taxon>Eukaryota</taxon>
        <taxon>Fungi</taxon>
        <taxon>Dikarya</taxon>
        <taxon>Basidiomycota</taxon>
        <taxon>Agaricomycotina</taxon>
        <taxon>Agaricomycetes</taxon>
        <taxon>Agaricomycetidae</taxon>
        <taxon>Agaricales</taxon>
        <taxon>Marasmiineae</taxon>
        <taxon>Mycenaceae</taxon>
        <taxon>Favolaschia</taxon>
    </lineage>
</organism>
<dbReference type="EMBL" id="JAWWNJ010000161">
    <property type="protein sequence ID" value="KAK6978208.1"/>
    <property type="molecule type" value="Genomic_DNA"/>
</dbReference>
<feature type="compositionally biased region" description="Basic residues" evidence="1">
    <location>
        <begin position="558"/>
        <end position="568"/>
    </location>
</feature>
<accession>A0AAV9ZEC8</accession>
<feature type="compositionally biased region" description="Polar residues" evidence="1">
    <location>
        <begin position="583"/>
        <end position="593"/>
    </location>
</feature>
<name>A0AAV9ZEC8_9AGAR</name>
<dbReference type="SUPFAM" id="SSF54001">
    <property type="entry name" value="Cysteine proteinases"/>
    <property type="match status" value="1"/>
</dbReference>
<keyword evidence="3" id="KW-1185">Reference proteome</keyword>
<reference evidence="2 3" key="1">
    <citation type="journal article" date="2024" name="J Genomics">
        <title>Draft genome sequencing and assembly of Favolaschia claudopus CIRM-BRFM 2984 isolated from oak limbs.</title>
        <authorList>
            <person name="Navarro D."/>
            <person name="Drula E."/>
            <person name="Chaduli D."/>
            <person name="Cazenave R."/>
            <person name="Ahrendt S."/>
            <person name="Wang J."/>
            <person name="Lipzen A."/>
            <person name="Daum C."/>
            <person name="Barry K."/>
            <person name="Grigoriev I.V."/>
            <person name="Favel A."/>
            <person name="Rosso M.N."/>
            <person name="Martin F."/>
        </authorList>
    </citation>
    <scope>NUCLEOTIDE SEQUENCE [LARGE SCALE GENOMIC DNA]</scope>
    <source>
        <strain evidence="2 3">CIRM-BRFM 2984</strain>
    </source>
</reference>
<evidence type="ECO:0008006" key="4">
    <source>
        <dbReference type="Google" id="ProtNLM"/>
    </source>
</evidence>
<sequence>MEPIIVDCASDDETIEQWNPAVWIGQGKRYENVPAYVDSARRRVLTLPSNAAAMLPPTTLPISQFLLYNLPPVSQINDAVDLETTYTFEDPTQDLEGLLRFLAIPSRRLVNQLVDGFGQAWFDGRKSIHTTFNPEIAYPFWILTFWRDMLDATEAKGRWLRAERWLHLTGKTREETELKLQVRGIWSVVGWRHELECFAGLPVDSLANLLADDMLDSRVIDALLALLSLRARLTGEETLIIGTIFAQFIRLLPPIIDGLPCGPILKSAGSQRYLAKYGEWFQANGHRRLYNVLYRDPQHWTAVRVDFETCQVQYGDGLKWQRPSDFFEGLRCWIDQYHESDFCVTDDLVCAEQTDGFNCGIIAVNTIAHNEFGDVLWTQDCAKAMRMKAFCDIMQHALSIESSASVPGAVQTDDIGDNLLAIDLDFNDALLRVHGKATIAAESCDSSSEVNATPTSGESEIVDLQFGKTLPPTVLEVEPIAAADPELEDVPMDNFGPEKSSKVLCGAKRERDEVEEVEERKRKVAKTSADPASAVRHPLFSSNASRPRSLSPSPSPPRSKKTAKNSKKHPSDDSSSSFVGASRSATTARNLRQQVKDGTFRPSAKKTRTFQENCRAVDPECSFEPTCSKVQCSICKVWKPMKEPYNTSRFKEHAATLCEPPPEPKTLNAITNFFTKTSGSKPKPLKPRPQIVSVPCPGLTARYDESVGRYLENSLAMGGGARSLDYYSVEIFRKSFVDLSDSQKQQVKTAQIHGRSWTNNTSVGVMATFSTKCLKRVDVDVEKSSAPPPCHECILVFSLRPYQAALRKEPPKQENLKFIPHVHRPNQHAALLCARVQGLEGLLAENNEHSLERRWVQHLLSGKFKDDKVFLGLVELKIMGLEREIKGLGKQNFKYNEDLDAFFGLIHTTSPRAYRELAKHFPIRSERSIEHKISTSPRFPLGITAETYMSVEKYCEDYGYPRGAPLSLAVDDTKLFAALRPLYDGVKKKWFIVGASSGPIEVPDVESLHATLDRLEKNPPKLATKLRLWTLQIPIPRVPPLVLAVMAIDSNVKASQLGEWQIALMRGLALHGFRIIASGGDGAAVERECQRRLTGASKRIEFKIKHPDPEYPDIVVEIWELDGNVFVIFQDAKHLRKTIRNNAGAGARGLVLGNYLVYYEQMFTLAIQPDSPMYARDWKNRDRMDDNAAARLTSADTLQQAAQDPAKHMGLVVYLFVFGDLVDAYQSRTISHHERAKIAIRAHLFLRTWRTYLAKAGCSEARHFISKEAFDICGILINGILGLIVIHRDYLGDKTCPLLPWFIASEPNEHSFSGLRLFSKDFALHEAICILPKIRAQMQSAVLARLTAADFKKQASGYAHTYFTKDDVDFSLLAQYPSDVELGIAYEIAMEENDCLWSLLGIHPHEIANAPDPKVGLRAQPAPDPAHEAFYLDGDTAEDAEDVVRSAAEQLQEIVDSLKSVTNISRAGDNELDACVMASVTLAMEELATIEDLPVSNPERFAEIQTEIAQVMSTQPTALINLLEGIASTALAQCSKDSPPSSRPLTDISSTDLISLVQIRREHQTREERMGVRTYKGSGTYKNPKTGEEKPLTERQLLAQKMQAIIGRDQEKGSSTGLNRTVRWTGSANKTGNAANAELAASGRAKEAVKRRRNVFKALKCISRVAEAGVDSSSPLEAGLYGFVMVGSEIFLARVVTMYSKNGGKAGAHSWVPKSECIGALSYILVQLHQHSYRRQFKFHDRNYRDLGTLRFTHLPSNSFLFLLPQGDSKNAEPITEFRDHLEIGRKAYTIFEELDAERESLAKAVASLNTVRRKGKPNVNVVEIEEEEAEDEED</sequence>
<evidence type="ECO:0000313" key="2">
    <source>
        <dbReference type="EMBL" id="KAK6978208.1"/>
    </source>
</evidence>
<feature type="compositionally biased region" description="Low complexity" evidence="1">
    <location>
        <begin position="541"/>
        <end position="552"/>
    </location>
</feature>
<dbReference type="InterPro" id="IPR038765">
    <property type="entry name" value="Papain-like_cys_pep_sf"/>
</dbReference>
<comment type="caution">
    <text evidence="2">The sequence shown here is derived from an EMBL/GenBank/DDBJ whole genome shotgun (WGS) entry which is preliminary data.</text>
</comment>
<feature type="region of interest" description="Disordered" evidence="1">
    <location>
        <begin position="485"/>
        <end position="604"/>
    </location>
</feature>
<protein>
    <recommendedName>
        <fullName evidence="4">Ubiquitin-like protease family profile domain-containing protein</fullName>
    </recommendedName>
</protein>
<dbReference type="Proteomes" id="UP001362999">
    <property type="component" value="Unassembled WGS sequence"/>
</dbReference>
<gene>
    <name evidence="2" type="ORF">R3P38DRAFT_3470263</name>
</gene>
<proteinExistence type="predicted"/>